<dbReference type="GO" id="GO:0017150">
    <property type="term" value="F:tRNA dihydrouridine synthase activity"/>
    <property type="evidence" value="ECO:0007669"/>
    <property type="project" value="InterPro"/>
</dbReference>
<dbReference type="PROSITE" id="PS01136">
    <property type="entry name" value="UPF0034"/>
    <property type="match status" value="1"/>
</dbReference>
<keyword evidence="9 12" id="KW-0560">Oxidoreductase</keyword>
<dbReference type="InterPro" id="IPR013785">
    <property type="entry name" value="Aldolase_TIM"/>
</dbReference>
<comment type="similarity">
    <text evidence="12">Belongs to the dus family.</text>
</comment>
<keyword evidence="3" id="KW-0820">tRNA-binding</keyword>
<dbReference type="Pfam" id="PF01207">
    <property type="entry name" value="Dus"/>
    <property type="match status" value="1"/>
</dbReference>
<evidence type="ECO:0000313" key="16">
    <source>
        <dbReference type="EMBL" id="OGC88437.1"/>
    </source>
</evidence>
<evidence type="ECO:0000256" key="5">
    <source>
        <dbReference type="ARBA" id="ARBA00022643"/>
    </source>
</evidence>
<name>A0A1F4Y392_9BACT</name>
<keyword evidence="8" id="KW-0694">RNA-binding</keyword>
<accession>A0A1F4Y392</accession>
<feature type="binding site" evidence="14">
    <location>
        <position position="76"/>
    </location>
    <ligand>
        <name>FMN</name>
        <dbReference type="ChEBI" id="CHEBI:58210"/>
    </ligand>
</feature>
<dbReference type="SUPFAM" id="SSF51395">
    <property type="entry name" value="FMN-linked oxidoreductases"/>
    <property type="match status" value="1"/>
</dbReference>
<feature type="active site" description="Proton donor" evidence="13">
    <location>
        <position position="106"/>
    </location>
</feature>
<comment type="catalytic activity">
    <reaction evidence="10">
        <text>a 5,6-dihydrouridine in tRNA + NADP(+) = a uridine in tRNA + NADPH + H(+)</text>
        <dbReference type="Rhea" id="RHEA:23624"/>
        <dbReference type="Rhea" id="RHEA-COMP:13339"/>
        <dbReference type="Rhea" id="RHEA-COMP:13887"/>
        <dbReference type="ChEBI" id="CHEBI:15378"/>
        <dbReference type="ChEBI" id="CHEBI:57783"/>
        <dbReference type="ChEBI" id="CHEBI:58349"/>
        <dbReference type="ChEBI" id="CHEBI:65315"/>
        <dbReference type="ChEBI" id="CHEBI:74443"/>
    </reaction>
</comment>
<dbReference type="STRING" id="1797247.A2419_01690"/>
<keyword evidence="6 12" id="KW-0819">tRNA processing</keyword>
<evidence type="ECO:0000256" key="14">
    <source>
        <dbReference type="PIRSR" id="PIRSR006621-2"/>
    </source>
</evidence>
<evidence type="ECO:0000256" key="13">
    <source>
        <dbReference type="PIRSR" id="PIRSR006621-1"/>
    </source>
</evidence>
<dbReference type="CDD" id="cd02801">
    <property type="entry name" value="DUS_like_FMN"/>
    <property type="match status" value="1"/>
</dbReference>
<dbReference type="Gene3D" id="1.10.1200.80">
    <property type="entry name" value="Putative flavin oxidoreducatase, domain 2"/>
    <property type="match status" value="1"/>
</dbReference>
<keyword evidence="5 12" id="KW-0288">FMN</keyword>
<dbReference type="GO" id="GO:0000049">
    <property type="term" value="F:tRNA binding"/>
    <property type="evidence" value="ECO:0007669"/>
    <property type="project" value="UniProtKB-KW"/>
</dbReference>
<dbReference type="AlphaFoldDB" id="A0A1F4Y392"/>
<dbReference type="PANTHER" id="PTHR11082">
    <property type="entry name" value="TRNA-DIHYDROURIDINE SYNTHASE"/>
    <property type="match status" value="1"/>
</dbReference>
<dbReference type="InterPro" id="IPR024036">
    <property type="entry name" value="tRNA-dHydroUridine_Synthase_C"/>
</dbReference>
<feature type="domain" description="DUS-like FMN-binding" evidence="15">
    <location>
        <begin position="15"/>
        <end position="314"/>
    </location>
</feature>
<comment type="caution">
    <text evidence="16">The sequence shown here is derived from an EMBL/GenBank/DDBJ whole genome shotgun (WGS) entry which is preliminary data.</text>
</comment>
<evidence type="ECO:0000256" key="4">
    <source>
        <dbReference type="ARBA" id="ARBA00022630"/>
    </source>
</evidence>
<keyword evidence="7" id="KW-0521">NADP</keyword>
<dbReference type="EC" id="1.3.1.-" evidence="12"/>
<evidence type="ECO:0000256" key="11">
    <source>
        <dbReference type="ARBA" id="ARBA00048802"/>
    </source>
</evidence>
<dbReference type="InterPro" id="IPR035587">
    <property type="entry name" value="DUS-like_FMN-bd"/>
</dbReference>
<evidence type="ECO:0000256" key="10">
    <source>
        <dbReference type="ARBA" id="ARBA00048205"/>
    </source>
</evidence>
<keyword evidence="14" id="KW-0547">Nucleotide-binding</keyword>
<dbReference type="GO" id="GO:0050660">
    <property type="term" value="F:flavin adenine dinucleotide binding"/>
    <property type="evidence" value="ECO:0007669"/>
    <property type="project" value="InterPro"/>
</dbReference>
<dbReference type="Proteomes" id="UP000176568">
    <property type="component" value="Unassembled WGS sequence"/>
</dbReference>
<feature type="binding site" evidence="14">
    <location>
        <begin position="234"/>
        <end position="235"/>
    </location>
    <ligand>
        <name>FMN</name>
        <dbReference type="ChEBI" id="CHEBI:58210"/>
    </ligand>
</feature>
<dbReference type="InterPro" id="IPR018517">
    <property type="entry name" value="tRNA_hU_synthase_CS"/>
</dbReference>
<evidence type="ECO:0000313" key="17">
    <source>
        <dbReference type="Proteomes" id="UP000176568"/>
    </source>
</evidence>
<feature type="binding site" evidence="14">
    <location>
        <position position="174"/>
    </location>
    <ligand>
        <name>FMN</name>
        <dbReference type="ChEBI" id="CHEBI:58210"/>
    </ligand>
</feature>
<evidence type="ECO:0000256" key="7">
    <source>
        <dbReference type="ARBA" id="ARBA00022857"/>
    </source>
</evidence>
<reference evidence="16 17" key="1">
    <citation type="journal article" date="2016" name="Nat. Commun.">
        <title>Thousands of microbial genomes shed light on interconnected biogeochemical processes in an aquifer system.</title>
        <authorList>
            <person name="Anantharaman K."/>
            <person name="Brown C.T."/>
            <person name="Hug L.A."/>
            <person name="Sharon I."/>
            <person name="Castelle C.J."/>
            <person name="Probst A.J."/>
            <person name="Thomas B.C."/>
            <person name="Singh A."/>
            <person name="Wilkins M.J."/>
            <person name="Karaoz U."/>
            <person name="Brodie E.L."/>
            <person name="Williams K.H."/>
            <person name="Hubbard S.S."/>
            <person name="Banfield J.F."/>
        </authorList>
    </citation>
    <scope>NUCLEOTIDE SEQUENCE [LARGE SCALE GENOMIC DNA]</scope>
</reference>
<gene>
    <name evidence="16" type="ORF">A2419_01690</name>
</gene>
<organism evidence="16 17">
    <name type="scientific">Candidatus Adlerbacteria bacterium RIFOXYC1_FULL_48_26</name>
    <dbReference type="NCBI Taxonomy" id="1797247"/>
    <lineage>
        <taxon>Bacteria</taxon>
        <taxon>Candidatus Adleribacteriota</taxon>
    </lineage>
</organism>
<feature type="binding site" evidence="14">
    <location>
        <position position="146"/>
    </location>
    <ligand>
        <name>FMN</name>
        <dbReference type="ChEBI" id="CHEBI:58210"/>
    </ligand>
</feature>
<dbReference type="PIRSF" id="PIRSF006621">
    <property type="entry name" value="Dus"/>
    <property type="match status" value="1"/>
</dbReference>
<dbReference type="PANTHER" id="PTHR11082:SF25">
    <property type="entry name" value="DUS-LIKE FMN-BINDING DOMAIN-CONTAINING PROTEIN"/>
    <property type="match status" value="1"/>
</dbReference>
<evidence type="ECO:0000256" key="6">
    <source>
        <dbReference type="ARBA" id="ARBA00022694"/>
    </source>
</evidence>
<dbReference type="InterPro" id="IPR001269">
    <property type="entry name" value="DUS_fam"/>
</dbReference>
<evidence type="ECO:0000256" key="9">
    <source>
        <dbReference type="ARBA" id="ARBA00023002"/>
    </source>
</evidence>
<comment type="catalytic activity">
    <reaction evidence="11">
        <text>a 5,6-dihydrouridine in tRNA + NAD(+) = a uridine in tRNA + NADH + H(+)</text>
        <dbReference type="Rhea" id="RHEA:54452"/>
        <dbReference type="Rhea" id="RHEA-COMP:13339"/>
        <dbReference type="Rhea" id="RHEA-COMP:13887"/>
        <dbReference type="ChEBI" id="CHEBI:15378"/>
        <dbReference type="ChEBI" id="CHEBI:57540"/>
        <dbReference type="ChEBI" id="CHEBI:57945"/>
        <dbReference type="ChEBI" id="CHEBI:65315"/>
        <dbReference type="ChEBI" id="CHEBI:74443"/>
    </reaction>
</comment>
<dbReference type="EMBL" id="MEXB01000008">
    <property type="protein sequence ID" value="OGC88437.1"/>
    <property type="molecule type" value="Genomic_DNA"/>
</dbReference>
<proteinExistence type="inferred from homology"/>
<comment type="cofactor">
    <cofactor evidence="1 12 14">
        <name>FMN</name>
        <dbReference type="ChEBI" id="CHEBI:58210"/>
    </cofactor>
</comment>
<evidence type="ECO:0000256" key="12">
    <source>
        <dbReference type="PIRNR" id="PIRNR006621"/>
    </source>
</evidence>
<protein>
    <recommendedName>
        <fullName evidence="12">tRNA-dihydrouridine synthase</fullName>
        <ecNumber evidence="12">1.3.1.-</ecNumber>
    </recommendedName>
</protein>
<evidence type="ECO:0000256" key="8">
    <source>
        <dbReference type="ARBA" id="ARBA00022884"/>
    </source>
</evidence>
<sequence length="321" mass="35416">MKGFWATLPKPFFVLAPLANVTDAAFRKLIAKYGKPDVLWTEFVSADGLILATPEGKEKLLRDLVYSEEERPIVAQLFTSRPETMEQAAALAQELGFDGIDINMGCPDKSIEKQGAGAKLITTPELAVELIAAAKRGAPNLPVSVKTRLGYNKDVLEEWLPKILSAEPVAVTVHARTRKEMSAVPARWERVKRAVEIRNELGSSALIIGNGDVKDMEDARQKVAETGADGAMLGRAIFGNPWLFSEEKPGLETRLRVAAEHSKMFETMLGDIKNFALMKKHFKAYVEGFTGAKELRMELMETTNAQQIEEIIEAFLKGGVE</sequence>
<evidence type="ECO:0000256" key="2">
    <source>
        <dbReference type="ARBA" id="ARBA00002790"/>
    </source>
</evidence>
<dbReference type="Gene3D" id="3.20.20.70">
    <property type="entry name" value="Aldolase class I"/>
    <property type="match status" value="1"/>
</dbReference>
<keyword evidence="4 12" id="KW-0285">Flavoprotein</keyword>
<evidence type="ECO:0000259" key="15">
    <source>
        <dbReference type="Pfam" id="PF01207"/>
    </source>
</evidence>
<evidence type="ECO:0000256" key="3">
    <source>
        <dbReference type="ARBA" id="ARBA00022555"/>
    </source>
</evidence>
<evidence type="ECO:0000256" key="1">
    <source>
        <dbReference type="ARBA" id="ARBA00001917"/>
    </source>
</evidence>
<comment type="function">
    <text evidence="2 12">Catalyzes the synthesis of 5,6-dihydrouridine (D), a modified base found in the D-loop of most tRNAs, via the reduction of the C5-C6 double bond in target uridines.</text>
</comment>